<evidence type="ECO:0000313" key="3">
    <source>
        <dbReference type="Proteomes" id="UP000000740"/>
    </source>
</evidence>
<feature type="compositionally biased region" description="Basic and acidic residues" evidence="1">
    <location>
        <begin position="8"/>
        <end position="42"/>
    </location>
</feature>
<dbReference type="KEGG" id="hla:Hlac_1694"/>
<evidence type="ECO:0000256" key="1">
    <source>
        <dbReference type="SAM" id="MobiDB-lite"/>
    </source>
</evidence>
<dbReference type="AlphaFoldDB" id="B9LPJ1"/>
<dbReference type="eggNOG" id="arCOG04575">
    <property type="taxonomic scope" value="Archaea"/>
</dbReference>
<sequence>MRLKRDGRRMADTKSGRDKQARDAERRQIQRDISEARERGDELEPTPDPPTECHRRGCSEPVAFSVTERYQEETGAGAVEATAFLCVDHTAVESPMNLDDAYEGYVFHVEPVAAGDGN</sequence>
<dbReference type="HOGENOM" id="CLU_2010058_0_0_2"/>
<protein>
    <submittedName>
        <fullName evidence="2">Uncharacterized protein</fullName>
    </submittedName>
</protein>
<organism evidence="2 3">
    <name type="scientific">Halorubrum lacusprofundi (strain ATCC 49239 / DSM 5036 / JCM 8891 / ACAM 34)</name>
    <dbReference type="NCBI Taxonomy" id="416348"/>
    <lineage>
        <taxon>Archaea</taxon>
        <taxon>Methanobacteriati</taxon>
        <taxon>Methanobacteriota</taxon>
        <taxon>Stenosarchaea group</taxon>
        <taxon>Halobacteria</taxon>
        <taxon>Halobacteriales</taxon>
        <taxon>Haloferacaceae</taxon>
        <taxon>Halorubrum</taxon>
    </lineage>
</organism>
<reference evidence="2 3" key="1">
    <citation type="journal article" date="2016" name="Stand. Genomic Sci.">
        <title>Complete genome sequence of the Antarctic Halorubrum lacusprofundi type strain ACAM 34.</title>
        <authorList>
            <person name="Anderson I.J."/>
            <person name="DasSarma P."/>
            <person name="Lucas S."/>
            <person name="Copeland A."/>
            <person name="Lapidus A."/>
            <person name="Del Rio T.G."/>
            <person name="Tice H."/>
            <person name="Dalin E."/>
            <person name="Bruce D.C."/>
            <person name="Goodwin L."/>
            <person name="Pitluck S."/>
            <person name="Sims D."/>
            <person name="Brettin T.S."/>
            <person name="Detter J.C."/>
            <person name="Han C.S."/>
            <person name="Larimer F."/>
            <person name="Hauser L."/>
            <person name="Land M."/>
            <person name="Ivanova N."/>
            <person name="Richardson P."/>
            <person name="Cavicchioli R."/>
            <person name="DasSarma S."/>
            <person name="Woese C.R."/>
            <person name="Kyrpides N.C."/>
        </authorList>
    </citation>
    <scope>NUCLEOTIDE SEQUENCE [LARGE SCALE GENOMIC DNA]</scope>
    <source>
        <strain evidence="3">ATCC 49239 / DSM 5036 / JCM 8891 / ACAM 34</strain>
    </source>
</reference>
<dbReference type="EMBL" id="CP001365">
    <property type="protein sequence ID" value="ACM57279.1"/>
    <property type="molecule type" value="Genomic_DNA"/>
</dbReference>
<gene>
    <name evidence="2" type="ordered locus">Hlac_1694</name>
</gene>
<name>B9LPJ1_HALLT</name>
<evidence type="ECO:0000313" key="2">
    <source>
        <dbReference type="EMBL" id="ACM57279.1"/>
    </source>
</evidence>
<keyword evidence="3" id="KW-1185">Reference proteome</keyword>
<feature type="region of interest" description="Disordered" evidence="1">
    <location>
        <begin position="1"/>
        <end position="59"/>
    </location>
</feature>
<proteinExistence type="predicted"/>
<accession>B9LPJ1</accession>
<dbReference type="Proteomes" id="UP000000740">
    <property type="component" value="Chromosome 1"/>
</dbReference>